<evidence type="ECO:0000259" key="5">
    <source>
        <dbReference type="PROSITE" id="PS50943"/>
    </source>
</evidence>
<dbReference type="Pfam" id="PF09856">
    <property type="entry name" value="ScfRs"/>
    <property type="match status" value="1"/>
</dbReference>
<keyword evidence="7" id="KW-1185">Reference proteome</keyword>
<dbReference type="GO" id="GO:0003700">
    <property type="term" value="F:DNA-binding transcription factor activity"/>
    <property type="evidence" value="ECO:0007669"/>
    <property type="project" value="TreeGrafter"/>
</dbReference>
<dbReference type="PIRSF" id="PIRSF019251">
    <property type="entry name" value="Rv0465c"/>
    <property type="match status" value="1"/>
</dbReference>
<dbReference type="Proteomes" id="UP000318294">
    <property type="component" value="Unassembled WGS sequence"/>
</dbReference>
<accession>A0A554X763</accession>
<reference evidence="6 7" key="1">
    <citation type="submission" date="2019-07" db="EMBL/GenBank/DDBJ databases">
        <title>Tepidimonas charontis SPSP-6 draft genome.</title>
        <authorList>
            <person name="Da Costa M.S."/>
            <person name="Froufe H.J.C."/>
            <person name="Egas C."/>
            <person name="Albuquerque L."/>
        </authorList>
    </citation>
    <scope>NUCLEOTIDE SEQUENCE [LARGE SCALE GENOMIC DNA]</scope>
    <source>
        <strain evidence="6 7">SPSP-6</strain>
    </source>
</reference>
<organism evidence="6 7">
    <name type="scientific">Tepidimonas charontis</name>
    <dbReference type="NCBI Taxonomy" id="2267262"/>
    <lineage>
        <taxon>Bacteria</taxon>
        <taxon>Pseudomonadati</taxon>
        <taxon>Pseudomonadota</taxon>
        <taxon>Betaproteobacteria</taxon>
        <taxon>Burkholderiales</taxon>
        <taxon>Tepidimonas</taxon>
    </lineage>
</organism>
<comment type="similarity">
    <text evidence="1">Belongs to the short-chain fatty acyl-CoA assimilation regulator (ScfR) family.</text>
</comment>
<evidence type="ECO:0000256" key="1">
    <source>
        <dbReference type="ARBA" id="ARBA00007227"/>
    </source>
</evidence>
<dbReference type="SUPFAM" id="SSF47413">
    <property type="entry name" value="lambda repressor-like DNA-binding domains"/>
    <property type="match status" value="1"/>
</dbReference>
<evidence type="ECO:0000256" key="2">
    <source>
        <dbReference type="ARBA" id="ARBA00023015"/>
    </source>
</evidence>
<keyword evidence="3" id="KW-0238">DNA-binding</keyword>
<dbReference type="EMBL" id="VJON01000044">
    <property type="protein sequence ID" value="TSE31660.1"/>
    <property type="molecule type" value="Genomic_DNA"/>
</dbReference>
<evidence type="ECO:0000256" key="4">
    <source>
        <dbReference type="ARBA" id="ARBA00023163"/>
    </source>
</evidence>
<dbReference type="InterPro" id="IPR001387">
    <property type="entry name" value="Cro/C1-type_HTH"/>
</dbReference>
<dbReference type="InterPro" id="IPR026281">
    <property type="entry name" value="HTH_RamB"/>
</dbReference>
<protein>
    <submittedName>
        <fullName evidence="6">HTH-type transcriptional regulator RamB</fullName>
    </submittedName>
</protein>
<sequence>MTEARKLFVGARVRHLREQAGWTLQQLAQRLDLSLSYLSQIENNQRPVTASVLLKLAATFGTEVTQFSEEHDRRLIAELDCALHDRTLRPQPLQPATLARLVEQAPELVETFLVLYQRYQRLHEAYGEVIDRFYGQQGYIAPAAEPARAPVPWPHEEVRDHFNRRNNYLDKLDRLGEDFAKELALKPGQRSNALCQALQERCNVRVEFLSAHSDGLWLREYDEARRVLRIWPGLSDAQQAFQIATQFALLAHAETIESEVEAGGFSDDATRALARQGFAHYFAGAVILPYTEFLESARNARYDIERLQLLFHVSFETVCHRLSTLQRPGARGVPFYFVRVDQAGNISKRQSATAFHFARHGGACPLWHIHDAFAQPGRILTQVAEMPDGTRFFGIARTTSRGGGGYRSQRKWFAIGLGCELSHARELVYADGLDLNCPHTVVPIGPGCRVCPRTDCVQRAFPPADRKLLNTPHQESLISYRFADH</sequence>
<dbReference type="AlphaFoldDB" id="A0A554X763"/>
<dbReference type="GO" id="GO:0003677">
    <property type="term" value="F:DNA binding"/>
    <property type="evidence" value="ECO:0007669"/>
    <property type="project" value="UniProtKB-KW"/>
</dbReference>
<dbReference type="PANTHER" id="PTHR46797:SF23">
    <property type="entry name" value="HTH-TYPE TRANSCRIPTIONAL REGULATOR SUTR"/>
    <property type="match status" value="1"/>
</dbReference>
<dbReference type="Gene3D" id="1.10.260.40">
    <property type="entry name" value="lambda repressor-like DNA-binding domains"/>
    <property type="match status" value="1"/>
</dbReference>
<proteinExistence type="inferred from homology"/>
<dbReference type="Pfam" id="PF01381">
    <property type="entry name" value="HTH_3"/>
    <property type="match status" value="1"/>
</dbReference>
<dbReference type="InterPro" id="IPR010359">
    <property type="entry name" value="IrrE_HExxH"/>
</dbReference>
<feature type="domain" description="HTH cro/C1-type" evidence="5">
    <location>
        <begin position="13"/>
        <end position="67"/>
    </location>
</feature>
<evidence type="ECO:0000313" key="6">
    <source>
        <dbReference type="EMBL" id="TSE31660.1"/>
    </source>
</evidence>
<dbReference type="InterPro" id="IPR010982">
    <property type="entry name" value="Lambda_DNA-bd_dom_sf"/>
</dbReference>
<comment type="caution">
    <text evidence="6">The sequence shown here is derived from an EMBL/GenBank/DDBJ whole genome shotgun (WGS) entry which is preliminary data.</text>
</comment>
<dbReference type="SMART" id="SM00530">
    <property type="entry name" value="HTH_XRE"/>
    <property type="match status" value="1"/>
</dbReference>
<dbReference type="CDD" id="cd00093">
    <property type="entry name" value="HTH_XRE"/>
    <property type="match status" value="1"/>
</dbReference>
<dbReference type="Pfam" id="PF06114">
    <property type="entry name" value="Peptidase_M78"/>
    <property type="match status" value="1"/>
</dbReference>
<gene>
    <name evidence="6" type="primary">ramB</name>
    <name evidence="6" type="ORF">Tchar_02263</name>
</gene>
<dbReference type="InterPro" id="IPR050807">
    <property type="entry name" value="TransReg_Diox_bact_type"/>
</dbReference>
<keyword evidence="2" id="KW-0805">Transcription regulation</keyword>
<keyword evidence="4" id="KW-0804">Transcription</keyword>
<dbReference type="GO" id="GO:0005829">
    <property type="term" value="C:cytosol"/>
    <property type="evidence" value="ECO:0007669"/>
    <property type="project" value="TreeGrafter"/>
</dbReference>
<dbReference type="PANTHER" id="PTHR46797">
    <property type="entry name" value="HTH-TYPE TRANSCRIPTIONAL REGULATOR"/>
    <property type="match status" value="1"/>
</dbReference>
<dbReference type="OrthoDB" id="1123084at2"/>
<dbReference type="PROSITE" id="PS50943">
    <property type="entry name" value="HTH_CROC1"/>
    <property type="match status" value="1"/>
</dbReference>
<evidence type="ECO:0000313" key="7">
    <source>
        <dbReference type="Proteomes" id="UP000318294"/>
    </source>
</evidence>
<dbReference type="RefSeq" id="WP_144329128.1">
    <property type="nucleotide sequence ID" value="NZ_VJON01000044.1"/>
</dbReference>
<dbReference type="InterPro" id="IPR018653">
    <property type="entry name" value="ScfR_C"/>
</dbReference>
<name>A0A554X763_9BURK</name>
<evidence type="ECO:0000256" key="3">
    <source>
        <dbReference type="ARBA" id="ARBA00023125"/>
    </source>
</evidence>